<accession>A0A2H3NLD2</accession>
<keyword evidence="2" id="KW-1185">Reference proteome</keyword>
<dbReference type="RefSeq" id="WP_098061986.1">
    <property type="nucleotide sequence ID" value="NZ_PDEP01000006.1"/>
</dbReference>
<comment type="caution">
    <text evidence="1">The sequence shown here is derived from an EMBL/GenBank/DDBJ whole genome shotgun (WGS) entry which is preliminary data.</text>
</comment>
<sequence>MDPDIPLNKHLKQAVNHLNKVLNYAPMVAEGRTATVHLTPQDWHVVADALFKMDKPEGALPDAIDDYGLADQNEVITLTTPDYDIRIEMVAA</sequence>
<proteinExistence type="predicted"/>
<evidence type="ECO:0000313" key="1">
    <source>
        <dbReference type="EMBL" id="PEN06956.1"/>
    </source>
</evidence>
<name>A0A2H3NLD2_9BACT</name>
<dbReference type="AlphaFoldDB" id="A0A2H3NLD2"/>
<dbReference type="OrthoDB" id="1495187at2"/>
<gene>
    <name evidence="1" type="ORF">CRI93_07365</name>
</gene>
<organism evidence="1 2">
    <name type="scientific">Longimonas halophila</name>
    <dbReference type="NCBI Taxonomy" id="1469170"/>
    <lineage>
        <taxon>Bacteria</taxon>
        <taxon>Pseudomonadati</taxon>
        <taxon>Rhodothermota</taxon>
        <taxon>Rhodothermia</taxon>
        <taxon>Rhodothermales</taxon>
        <taxon>Salisaetaceae</taxon>
        <taxon>Longimonas</taxon>
    </lineage>
</organism>
<protein>
    <submittedName>
        <fullName evidence="1">Uncharacterized protein</fullName>
    </submittedName>
</protein>
<reference evidence="1 2" key="1">
    <citation type="submission" date="2017-10" db="EMBL/GenBank/DDBJ databases">
        <title>Draft genome of Longimonas halophila.</title>
        <authorList>
            <person name="Goh K.M."/>
            <person name="Shamsir M.S."/>
            <person name="Lim S.W."/>
        </authorList>
    </citation>
    <scope>NUCLEOTIDE SEQUENCE [LARGE SCALE GENOMIC DNA]</scope>
    <source>
        <strain evidence="1 2">KCTC 42399</strain>
    </source>
</reference>
<evidence type="ECO:0000313" key="2">
    <source>
        <dbReference type="Proteomes" id="UP000221024"/>
    </source>
</evidence>
<dbReference type="EMBL" id="PDEP01000006">
    <property type="protein sequence ID" value="PEN06956.1"/>
    <property type="molecule type" value="Genomic_DNA"/>
</dbReference>
<dbReference type="Proteomes" id="UP000221024">
    <property type="component" value="Unassembled WGS sequence"/>
</dbReference>